<evidence type="ECO:0000313" key="3">
    <source>
        <dbReference type="Proteomes" id="UP000829517"/>
    </source>
</evidence>
<dbReference type="InterPro" id="IPR019510">
    <property type="entry name" value="AKAP7-like_phosphoesterase"/>
</dbReference>
<feature type="domain" description="A-kinase anchor protein 7-like phosphoesterase" evidence="1">
    <location>
        <begin position="66"/>
        <end position="208"/>
    </location>
</feature>
<evidence type="ECO:0000313" key="2">
    <source>
        <dbReference type="EMBL" id="MCF8714118.1"/>
    </source>
</evidence>
<gene>
    <name evidence="2" type="ORF">JM658_04685</name>
</gene>
<dbReference type="EMBL" id="JAETXX010000002">
    <property type="protein sequence ID" value="MCF8714118.1"/>
    <property type="molecule type" value="Genomic_DNA"/>
</dbReference>
<dbReference type="InterPro" id="IPR009097">
    <property type="entry name" value="Cyclic_Pdiesterase"/>
</dbReference>
<dbReference type="SUPFAM" id="SSF55144">
    <property type="entry name" value="LigT-like"/>
    <property type="match status" value="1"/>
</dbReference>
<dbReference type="Gene3D" id="3.90.1140.10">
    <property type="entry name" value="Cyclic phosphodiesterase"/>
    <property type="match status" value="1"/>
</dbReference>
<accession>A0ABS9J193</accession>
<evidence type="ECO:0000259" key="1">
    <source>
        <dbReference type="Pfam" id="PF10469"/>
    </source>
</evidence>
<protein>
    <submittedName>
        <fullName evidence="2">Mutarotase</fullName>
    </submittedName>
</protein>
<dbReference type="Proteomes" id="UP000829517">
    <property type="component" value="Unassembled WGS sequence"/>
</dbReference>
<dbReference type="Pfam" id="PF10469">
    <property type="entry name" value="AKAP7_NLS"/>
    <property type="match status" value="1"/>
</dbReference>
<name>A0ABS9J193_9FLAO</name>
<proteinExistence type="predicted"/>
<comment type="caution">
    <text evidence="2">The sequence shown here is derived from an EMBL/GenBank/DDBJ whole genome shotgun (WGS) entry which is preliminary data.</text>
</comment>
<reference evidence="2 3" key="1">
    <citation type="submission" date="2021-01" db="EMBL/GenBank/DDBJ databases">
        <title>Genome sequencing of Joostella atrarenae M1-2 (= KCTC 23194).</title>
        <authorList>
            <person name="Zakaria M.R."/>
            <person name="Lam M.Q."/>
            <person name="Chong C.S."/>
        </authorList>
    </citation>
    <scope>NUCLEOTIDE SEQUENCE [LARGE SCALE GENOMIC DNA]</scope>
    <source>
        <strain evidence="2 3">M1-2</strain>
    </source>
</reference>
<organism evidence="2 3">
    <name type="scientific">Joostella atrarenae</name>
    <dbReference type="NCBI Taxonomy" id="679257"/>
    <lineage>
        <taxon>Bacteria</taxon>
        <taxon>Pseudomonadati</taxon>
        <taxon>Bacteroidota</taxon>
        <taxon>Flavobacteriia</taxon>
        <taxon>Flavobacteriales</taxon>
        <taxon>Flavobacteriaceae</taxon>
        <taxon>Joostella</taxon>
    </lineage>
</organism>
<sequence>MNLKTHYSEMYEHAKTQILADNYQTDSLINNPTDKRRGITLVIRPNAEVKANIEAFLKELKLVIPNQYFYPETDVHITVMSIISCYNGFRLTDIDPSKYISIIKNCISEIKPFKIDYKGITASPSGIMVQGFTESTILNDFRDRLRADFKSTTLEQSLDKRYAIKTSHVTIARFLNSIQNTEKLISFLDKYRNYDFGSSNVDAMDLVHNDWYMKNEVVESLHHFKI</sequence>
<keyword evidence="3" id="KW-1185">Reference proteome</keyword>